<dbReference type="Proteomes" id="UP001176941">
    <property type="component" value="Chromosome 1"/>
</dbReference>
<gene>
    <name evidence="2" type="ORF">MRATA1EN1_LOCUS1468</name>
</gene>
<evidence type="ECO:0000256" key="1">
    <source>
        <dbReference type="SAM" id="MobiDB-lite"/>
    </source>
</evidence>
<protein>
    <submittedName>
        <fullName evidence="2">Uncharacterized protein</fullName>
    </submittedName>
</protein>
<evidence type="ECO:0000313" key="3">
    <source>
        <dbReference type="Proteomes" id="UP001176941"/>
    </source>
</evidence>
<evidence type="ECO:0000313" key="2">
    <source>
        <dbReference type="EMBL" id="CAI9152506.1"/>
    </source>
</evidence>
<name>A0ABN8XY22_RANTA</name>
<reference evidence="2" key="1">
    <citation type="submission" date="2023-04" db="EMBL/GenBank/DDBJ databases">
        <authorList>
            <consortium name="ELIXIR-Norway"/>
        </authorList>
    </citation>
    <scope>NUCLEOTIDE SEQUENCE [LARGE SCALE GENOMIC DNA]</scope>
</reference>
<feature type="region of interest" description="Disordered" evidence="1">
    <location>
        <begin position="1"/>
        <end position="30"/>
    </location>
</feature>
<dbReference type="EMBL" id="OX459937">
    <property type="protein sequence ID" value="CAI9152506.1"/>
    <property type="molecule type" value="Genomic_DNA"/>
</dbReference>
<keyword evidence="3" id="KW-1185">Reference proteome</keyword>
<feature type="region of interest" description="Disordered" evidence="1">
    <location>
        <begin position="50"/>
        <end position="74"/>
    </location>
</feature>
<accession>A0ABN8XY22</accession>
<proteinExistence type="predicted"/>
<organism evidence="2 3">
    <name type="scientific">Rangifer tarandus platyrhynchus</name>
    <name type="common">Svalbard reindeer</name>
    <dbReference type="NCBI Taxonomy" id="3082113"/>
    <lineage>
        <taxon>Eukaryota</taxon>
        <taxon>Metazoa</taxon>
        <taxon>Chordata</taxon>
        <taxon>Craniata</taxon>
        <taxon>Vertebrata</taxon>
        <taxon>Euteleostomi</taxon>
        <taxon>Mammalia</taxon>
        <taxon>Eutheria</taxon>
        <taxon>Laurasiatheria</taxon>
        <taxon>Artiodactyla</taxon>
        <taxon>Ruminantia</taxon>
        <taxon>Pecora</taxon>
        <taxon>Cervidae</taxon>
        <taxon>Odocoileinae</taxon>
        <taxon>Rangifer</taxon>
    </lineage>
</organism>
<sequence length="74" mass="8316">MPCTSNGGERRGVRRAPPPPHRRTWGADRTLGVPRTEPLRLKPTKEFQRWTGGVHRQAGNLAQPPRGDSARLRL</sequence>